<dbReference type="PROSITE" id="PS51898">
    <property type="entry name" value="TYR_RECOMBINASE"/>
    <property type="match status" value="1"/>
</dbReference>
<evidence type="ECO:0000256" key="4">
    <source>
        <dbReference type="ARBA" id="ARBA00022801"/>
    </source>
</evidence>
<evidence type="ECO:0000256" key="3">
    <source>
        <dbReference type="ARBA" id="ARBA00022679"/>
    </source>
</evidence>
<dbReference type="RefSeq" id="YP_007677176.1">
    <property type="nucleotide sequence ID" value="NC_020874.1"/>
</dbReference>
<dbReference type="EMBL" id="HQ332137">
    <property type="protein sequence ID" value="AGG54594.1"/>
    <property type="molecule type" value="Genomic_DNA"/>
</dbReference>
<evidence type="ECO:0000313" key="9">
    <source>
        <dbReference type="EMBL" id="AGG54594.1"/>
    </source>
</evidence>
<dbReference type="Proteomes" id="UP000201392">
    <property type="component" value="Segment"/>
</dbReference>
<reference evidence="9 10" key="1">
    <citation type="submission" date="2010-09" db="EMBL/GenBank/DDBJ databases">
        <title>The Genome Sequence of Prochlorococcus phage P-SSP3.</title>
        <authorList>
            <consortium name="The Broad Institute Genome Sequencing Platform"/>
            <person name="Henn M.R."/>
            <person name="Sullivan M.S."/>
            <person name="Osburne M.S."/>
            <person name="Levin J."/>
            <person name="Malboeuf C."/>
            <person name="Casali M."/>
            <person name="Russ C."/>
            <person name="Lennon N."/>
            <person name="Chapman S.B."/>
            <person name="Erlich R."/>
            <person name="Young S.K."/>
            <person name="Yandava C."/>
            <person name="Zeng Q."/>
            <person name="Alvarado L."/>
            <person name="Anderson S."/>
            <person name="Berlin A."/>
            <person name="Chen Z."/>
            <person name="Freedman E."/>
            <person name="Gellesch M."/>
            <person name="Goldberg J."/>
            <person name="Green L."/>
            <person name="Griggs A."/>
            <person name="Gujja S."/>
            <person name="Heilman E.R."/>
            <person name="Heiman D."/>
            <person name="Hollinger A."/>
            <person name="Howarth C."/>
            <person name="Larson L."/>
            <person name="Mehta T."/>
            <person name="Pearson M."/>
            <person name="Roberts A."/>
            <person name="Ryan E."/>
            <person name="Saif S."/>
            <person name="Shea T."/>
            <person name="Shenoy N."/>
            <person name="Sisk P."/>
            <person name="Stolte C."/>
            <person name="Sykes S."/>
            <person name="White J."/>
            <person name="Yu Q."/>
            <person name="Coleman M.L."/>
            <person name="Huang K.H."/>
            <person name="Weigele P.R."/>
            <person name="DeFrancesco A.S."/>
            <person name="Kern S.E."/>
            <person name="Thompson L.R."/>
            <person name="Fu R."/>
            <person name="Hombeck B."/>
            <person name="Chisholm S.W."/>
            <person name="Haas B."/>
            <person name="Nusbaum C."/>
            <person name="Birren B."/>
        </authorList>
    </citation>
    <scope>NUCLEOTIDE SEQUENCE [LARGE SCALE GENOMIC DNA]</scope>
    <source>
        <strain evidence="9 10">P-SSP3</strain>
    </source>
</reference>
<organism evidence="9 10">
    <name type="scientific">Prochlorococcus phage P-SSP3</name>
    <dbReference type="NCBI Taxonomy" id="382273"/>
    <lineage>
        <taxon>Viruses</taxon>
        <taxon>Duplodnaviria</taxon>
        <taxon>Heunggongvirae</taxon>
        <taxon>Uroviricota</taxon>
        <taxon>Caudoviricetes</taxon>
        <taxon>Autographivirales</taxon>
        <taxon>Sechaudvirinae</taxon>
        <taxon>Tritonvirus</taxon>
        <taxon>Tritonvirus PSSP3</taxon>
    </lineage>
</organism>
<dbReference type="SUPFAM" id="SSF56349">
    <property type="entry name" value="DNA breaking-rejoining enzymes"/>
    <property type="match status" value="1"/>
</dbReference>
<name>M1TW19_9CAUD</name>
<accession>M1TW19</accession>
<dbReference type="GO" id="GO:0003677">
    <property type="term" value="F:DNA binding"/>
    <property type="evidence" value="ECO:0007669"/>
    <property type="project" value="UniProtKB-KW"/>
</dbReference>
<dbReference type="Pfam" id="PF00589">
    <property type="entry name" value="Phage_integrase"/>
    <property type="match status" value="1"/>
</dbReference>
<keyword evidence="6" id="KW-0233">DNA recombination</keyword>
<dbReference type="GO" id="GO:0015074">
    <property type="term" value="P:DNA integration"/>
    <property type="evidence" value="ECO:0007669"/>
    <property type="project" value="InterPro"/>
</dbReference>
<dbReference type="GO" id="GO:0016787">
    <property type="term" value="F:hydrolase activity"/>
    <property type="evidence" value="ECO:0007669"/>
    <property type="project" value="UniProtKB-KW"/>
</dbReference>
<dbReference type="GeneID" id="15013407"/>
<dbReference type="PANTHER" id="PTHR30349:SF41">
    <property type="entry name" value="INTEGRASE_RECOMBINASE PROTEIN MJ0367-RELATED"/>
    <property type="match status" value="1"/>
</dbReference>
<keyword evidence="7" id="KW-1179">Viral genome integration</keyword>
<keyword evidence="7" id="KW-1160">Virus entry into host cell</keyword>
<evidence type="ECO:0000256" key="5">
    <source>
        <dbReference type="ARBA" id="ARBA00023125"/>
    </source>
</evidence>
<comment type="similarity">
    <text evidence="1">Belongs to the 'phage' integrase family.</text>
</comment>
<evidence type="ECO:0000256" key="1">
    <source>
        <dbReference type="ARBA" id="ARBA00008857"/>
    </source>
</evidence>
<dbReference type="InterPro" id="IPR013762">
    <property type="entry name" value="Integrase-like_cat_sf"/>
</dbReference>
<dbReference type="InterPro" id="IPR002104">
    <property type="entry name" value="Integrase_catalytic"/>
</dbReference>
<keyword evidence="5" id="KW-0238">DNA-binding</keyword>
<evidence type="ECO:0000256" key="6">
    <source>
        <dbReference type="ARBA" id="ARBA00023172"/>
    </source>
</evidence>
<protein>
    <recommendedName>
        <fullName evidence="2">Integrase</fullName>
    </recommendedName>
</protein>
<evidence type="ECO:0000313" key="10">
    <source>
        <dbReference type="Proteomes" id="UP000201392"/>
    </source>
</evidence>
<keyword evidence="10" id="KW-1185">Reference proteome</keyword>
<feature type="domain" description="Tyr recombinase" evidence="8">
    <location>
        <begin position="111"/>
        <end position="298"/>
    </location>
</feature>
<evidence type="ECO:0000256" key="2">
    <source>
        <dbReference type="ARBA" id="ARBA00016082"/>
    </source>
</evidence>
<dbReference type="GO" id="GO:0075713">
    <property type="term" value="P:establishment of integrated proviral latency"/>
    <property type="evidence" value="ECO:0007669"/>
    <property type="project" value="UniProtKB-KW"/>
</dbReference>
<dbReference type="KEGG" id="vg:15013407"/>
<keyword evidence="3" id="KW-0808">Transferase</keyword>
<dbReference type="InterPro" id="IPR011010">
    <property type="entry name" value="DNA_brk_join_enz"/>
</dbReference>
<dbReference type="PANTHER" id="PTHR30349">
    <property type="entry name" value="PHAGE INTEGRASE-RELATED"/>
    <property type="match status" value="1"/>
</dbReference>
<dbReference type="InterPro" id="IPR050090">
    <property type="entry name" value="Tyrosine_recombinase_XerCD"/>
</dbReference>
<sequence length="302" mass="34939">MAKALTWGECRDHTLRTLDTWRSGGGRESAILYSGYFSEYQGDGFPVHRITKPLMTELCVQLEEDKGIKNSTINRFISAVSVVLKHCKEEDMIKFDLPTPFKRRNEKKGKQKRKYYTKDQVKEMEHIARNVMCNDNLADLIKFAALTGMRLDEILKLPAWRVDFNLRVINVEDTKGYDPRTIPIHSALMPTLIKRCEECNDKGQPDVKLFGNDWGNHDNRKAKADAVRHQFEKILFRYMNLRDDGSYVFHCLRHTFATWHLAQGTPPLELMAMLGHKNLSTTLEYAHATSEGQRAAQDKLEY</sequence>
<evidence type="ECO:0000256" key="7">
    <source>
        <dbReference type="ARBA" id="ARBA00023195"/>
    </source>
</evidence>
<dbReference type="OrthoDB" id="15958at10239"/>
<keyword evidence="7" id="KW-0229">DNA integration</keyword>
<dbReference type="GO" id="GO:0006310">
    <property type="term" value="P:DNA recombination"/>
    <property type="evidence" value="ECO:0007669"/>
    <property type="project" value="UniProtKB-KW"/>
</dbReference>
<dbReference type="GO" id="GO:0016740">
    <property type="term" value="F:transferase activity"/>
    <property type="evidence" value="ECO:0007669"/>
    <property type="project" value="UniProtKB-KW"/>
</dbReference>
<evidence type="ECO:0000259" key="8">
    <source>
        <dbReference type="PROSITE" id="PS51898"/>
    </source>
</evidence>
<dbReference type="CDD" id="cd00796">
    <property type="entry name" value="INT_Rci_Hp1_C"/>
    <property type="match status" value="1"/>
</dbReference>
<keyword evidence="4" id="KW-0378">Hydrolase</keyword>
<gene>
    <name evidence="9" type="ORF">PRSG_00043</name>
</gene>
<dbReference type="GO" id="GO:0044826">
    <property type="term" value="P:viral genome integration into host DNA"/>
    <property type="evidence" value="ECO:0007669"/>
    <property type="project" value="UniProtKB-KW"/>
</dbReference>
<proteinExistence type="inferred from homology"/>
<dbReference type="Gene3D" id="1.10.443.10">
    <property type="entry name" value="Intergrase catalytic core"/>
    <property type="match status" value="1"/>
</dbReference>